<dbReference type="Gene3D" id="3.80.10.10">
    <property type="entry name" value="Ribonuclease Inhibitor"/>
    <property type="match status" value="3"/>
</dbReference>
<evidence type="ECO:0000256" key="1">
    <source>
        <dbReference type="ARBA" id="ARBA00004167"/>
    </source>
</evidence>
<feature type="chain" id="PRO_5010577352" evidence="10">
    <location>
        <begin position="24"/>
        <end position="611"/>
    </location>
</feature>
<evidence type="ECO:0000256" key="2">
    <source>
        <dbReference type="ARBA" id="ARBA00004196"/>
    </source>
</evidence>
<keyword evidence="12" id="KW-1185">Reference proteome</keyword>
<dbReference type="GO" id="GO:0038023">
    <property type="term" value="F:signaling receptor activity"/>
    <property type="evidence" value="ECO:0000318"/>
    <property type="project" value="GO_Central"/>
</dbReference>
<dbReference type="OrthoDB" id="676979at2759"/>
<dbReference type="InParanoid" id="A0A1U8B871"/>
<proteinExistence type="inferred from homology"/>
<evidence type="ECO:0000313" key="13">
    <source>
        <dbReference type="RefSeq" id="XP_010272486.2"/>
    </source>
</evidence>
<keyword evidence="7" id="KW-1133">Transmembrane helix</keyword>
<feature type="domain" description="Protein kinase" evidence="11">
    <location>
        <begin position="307"/>
        <end position="610"/>
    </location>
</feature>
<dbReference type="InterPro" id="IPR055414">
    <property type="entry name" value="LRR_R13L4/SHOC2-like"/>
</dbReference>
<keyword evidence="5 10" id="KW-0732">Signal</keyword>
<dbReference type="InterPro" id="IPR011009">
    <property type="entry name" value="Kinase-like_dom_sf"/>
</dbReference>
<dbReference type="Pfam" id="PF08263">
    <property type="entry name" value="LRRNT_2"/>
    <property type="match status" value="1"/>
</dbReference>
<dbReference type="Pfam" id="PF00560">
    <property type="entry name" value="LRR_1"/>
    <property type="match status" value="2"/>
</dbReference>
<evidence type="ECO:0000256" key="4">
    <source>
        <dbReference type="ARBA" id="ARBA00022692"/>
    </source>
</evidence>
<dbReference type="Pfam" id="PF13855">
    <property type="entry name" value="LRR_8"/>
    <property type="match status" value="1"/>
</dbReference>
<keyword evidence="8" id="KW-0472">Membrane</keyword>
<dbReference type="FunFam" id="3.80.10.10:FF:000095">
    <property type="entry name" value="LRR receptor-like serine/threonine-protein kinase GSO1"/>
    <property type="match status" value="1"/>
</dbReference>
<keyword evidence="4" id="KW-0812">Transmembrane</keyword>
<dbReference type="Gene3D" id="1.10.510.10">
    <property type="entry name" value="Transferase(Phosphotransferase) domain 1"/>
    <property type="match status" value="1"/>
</dbReference>
<evidence type="ECO:0000313" key="12">
    <source>
        <dbReference type="Proteomes" id="UP000189703"/>
    </source>
</evidence>
<dbReference type="PANTHER" id="PTHR48059:SF30">
    <property type="entry name" value="OS06G0587000 PROTEIN"/>
    <property type="match status" value="1"/>
</dbReference>
<dbReference type="PROSITE" id="PS50011">
    <property type="entry name" value="PROTEIN_KINASE_DOM"/>
    <property type="match status" value="1"/>
</dbReference>
<dbReference type="InterPro" id="IPR013210">
    <property type="entry name" value="LRR_N_plant-typ"/>
</dbReference>
<dbReference type="Proteomes" id="UP000189703">
    <property type="component" value="Unplaced"/>
</dbReference>
<comment type="subcellular location">
    <subcellularLocation>
        <location evidence="2">Cell envelope</location>
    </subcellularLocation>
    <subcellularLocation>
        <location evidence="1">Membrane</location>
        <topology evidence="1">Single-pass membrane protein</topology>
    </subcellularLocation>
</comment>
<dbReference type="GO" id="GO:0004672">
    <property type="term" value="F:protein kinase activity"/>
    <property type="evidence" value="ECO:0007669"/>
    <property type="project" value="InterPro"/>
</dbReference>
<dbReference type="Pfam" id="PF00069">
    <property type="entry name" value="Pkinase"/>
    <property type="match status" value="1"/>
</dbReference>
<sequence>MMALSRVFPVFYLAIVLVLYCQCQSPAPVGESASLDILTDKEALTAFKSLIATDPSNSLSSWGQQSSPCNWTGVTCNKSGQRVVALSLGDLGLTGSITPHLGNLSFLRFLYLQNNKLAGTLPDRIGALSRLQVVNISSNLIEGPIPPNISRCSDLMVLDLTSNQISGGIPPELGALSNLQILNLNKNQLSGTIPPSIGNLSSLTTLNLATNSLGGLIPSNLGRLQNLKKLELSINILTGNVPQPLYNISSLVFFALASNRLWGKIPSDFGNNLPDLIDFNFCINNFTGGIPGSLHNLTKVKSIRLSWNLLEGSVPGGLENLRDLEMYNIGFNRIVSSGDSGLSFITSLSNISHLQYLALDGNLLEGRIPKDIGNLSTTLTKLYLGGNRIYGNLPPSIGRLRGLALLNVSHNLISGEVPDEIGQLDQLQMLGLAGNKLSGQIPDSLGNLNDEMNAKVGDFGLATLMVETSTQQHSTTTTYGLKGSIGYIPPEYGLGVKPSPRGDVYSYGVMLLELFTGKSPTRQEEFHRDVSLAEWVQSMFPVNTKEVVDPELLLQVDGVHHAGLPLSPKIEQALVSILGIGLSCAIDSPELRMNTRDILQKLKSIKDTLIN</sequence>
<gene>
    <name evidence="13" type="primary">LOC104608251</name>
</gene>
<dbReference type="GO" id="GO:0005524">
    <property type="term" value="F:ATP binding"/>
    <property type="evidence" value="ECO:0007669"/>
    <property type="project" value="InterPro"/>
</dbReference>
<name>A0A1U8B871_NELNU</name>
<dbReference type="InterPro" id="IPR032675">
    <property type="entry name" value="LRR_dom_sf"/>
</dbReference>
<dbReference type="FunFam" id="3.80.10.10:FF:000383">
    <property type="entry name" value="Leucine-rich repeat receptor protein kinase EMS1"/>
    <property type="match status" value="1"/>
</dbReference>
<dbReference type="InterPro" id="IPR000719">
    <property type="entry name" value="Prot_kinase_dom"/>
</dbReference>
<dbReference type="Pfam" id="PF23598">
    <property type="entry name" value="LRR_14"/>
    <property type="match status" value="1"/>
</dbReference>
<dbReference type="GeneID" id="104608251"/>
<dbReference type="GO" id="GO:0005886">
    <property type="term" value="C:plasma membrane"/>
    <property type="evidence" value="ECO:0000318"/>
    <property type="project" value="GO_Central"/>
</dbReference>
<dbReference type="AlphaFoldDB" id="A0A1U8B871"/>
<dbReference type="InterPro" id="IPR051848">
    <property type="entry name" value="PGIP"/>
</dbReference>
<dbReference type="KEGG" id="nnu:104608251"/>
<comment type="similarity">
    <text evidence="9">Belongs to the polygalacturonase-inhibiting protein family.</text>
</comment>
<dbReference type="SUPFAM" id="SSF52058">
    <property type="entry name" value="L domain-like"/>
    <property type="match status" value="2"/>
</dbReference>
<evidence type="ECO:0000256" key="10">
    <source>
        <dbReference type="SAM" id="SignalP"/>
    </source>
</evidence>
<evidence type="ECO:0000256" key="3">
    <source>
        <dbReference type="ARBA" id="ARBA00022614"/>
    </source>
</evidence>
<accession>A0A1U8B871</accession>
<dbReference type="eggNOG" id="ENOG502R8ZZ">
    <property type="taxonomic scope" value="Eukaryota"/>
</dbReference>
<dbReference type="SUPFAM" id="SSF56112">
    <property type="entry name" value="Protein kinase-like (PK-like)"/>
    <property type="match status" value="1"/>
</dbReference>
<evidence type="ECO:0000256" key="9">
    <source>
        <dbReference type="ARBA" id="ARBA00038043"/>
    </source>
</evidence>
<protein>
    <submittedName>
        <fullName evidence="13">LRR receptor-like serine/threonine-protein kinase EFR</fullName>
    </submittedName>
</protein>
<evidence type="ECO:0000256" key="8">
    <source>
        <dbReference type="ARBA" id="ARBA00023136"/>
    </source>
</evidence>
<evidence type="ECO:0000259" key="11">
    <source>
        <dbReference type="PROSITE" id="PS50011"/>
    </source>
</evidence>
<dbReference type="SMART" id="SM00369">
    <property type="entry name" value="LRR_TYP"/>
    <property type="match status" value="6"/>
</dbReference>
<evidence type="ECO:0000256" key="5">
    <source>
        <dbReference type="ARBA" id="ARBA00022729"/>
    </source>
</evidence>
<reference evidence="13" key="1">
    <citation type="submission" date="2025-08" db="UniProtKB">
        <authorList>
            <consortium name="RefSeq"/>
        </authorList>
    </citation>
    <scope>IDENTIFICATION</scope>
</reference>
<dbReference type="InterPro" id="IPR003591">
    <property type="entry name" value="Leu-rich_rpt_typical-subtyp"/>
</dbReference>
<evidence type="ECO:0000256" key="7">
    <source>
        <dbReference type="ARBA" id="ARBA00022989"/>
    </source>
</evidence>
<keyword evidence="3" id="KW-0433">Leucine-rich repeat</keyword>
<dbReference type="OMA" id="SWRANST"/>
<evidence type="ECO:0000256" key="6">
    <source>
        <dbReference type="ARBA" id="ARBA00022737"/>
    </source>
</evidence>
<dbReference type="InterPro" id="IPR001611">
    <property type="entry name" value="Leu-rich_rpt"/>
</dbReference>
<dbReference type="PANTHER" id="PTHR48059">
    <property type="entry name" value="POLYGALACTURONASE INHIBITOR 1"/>
    <property type="match status" value="1"/>
</dbReference>
<dbReference type="RefSeq" id="XP_010272486.2">
    <property type="nucleotide sequence ID" value="XM_010274184.2"/>
</dbReference>
<feature type="signal peptide" evidence="10">
    <location>
        <begin position="1"/>
        <end position="23"/>
    </location>
</feature>
<keyword evidence="6" id="KW-0677">Repeat</keyword>
<organism evidence="12 13">
    <name type="scientific">Nelumbo nucifera</name>
    <name type="common">Sacred lotus</name>
    <dbReference type="NCBI Taxonomy" id="4432"/>
    <lineage>
        <taxon>Eukaryota</taxon>
        <taxon>Viridiplantae</taxon>
        <taxon>Streptophyta</taxon>
        <taxon>Embryophyta</taxon>
        <taxon>Tracheophyta</taxon>
        <taxon>Spermatophyta</taxon>
        <taxon>Magnoliopsida</taxon>
        <taxon>Proteales</taxon>
        <taxon>Nelumbonaceae</taxon>
        <taxon>Nelumbo</taxon>
    </lineage>
</organism>